<reference evidence="2" key="1">
    <citation type="journal article" date="2021" name="Syst. Appl. Microbiol.">
        <title>Roseomonas hellenica sp. nov., isolated from roots of wild-growing Alkanna tinctoria.</title>
        <authorList>
            <person name="Rat A."/>
            <person name="Naranjo H.D."/>
            <person name="Lebbe L."/>
            <person name="Cnockaert M."/>
            <person name="Krigas N."/>
            <person name="Grigoriadou K."/>
            <person name="Maloupa E."/>
            <person name="Willems A."/>
        </authorList>
    </citation>
    <scope>NUCLEOTIDE SEQUENCE [LARGE SCALE GENOMIC DNA]</scope>
    <source>
        <strain evidence="2">LMG 31159</strain>
    </source>
</reference>
<dbReference type="RefSeq" id="WP_211870016.1">
    <property type="nucleotide sequence ID" value="NZ_JAAEDI010000018.1"/>
</dbReference>
<keyword evidence="2" id="KW-1185">Reference proteome</keyword>
<dbReference type="EMBL" id="JAAEDI010000018">
    <property type="protein sequence ID" value="MBR0651347.1"/>
    <property type="molecule type" value="Genomic_DNA"/>
</dbReference>
<evidence type="ECO:0000313" key="1">
    <source>
        <dbReference type="EMBL" id="MBR0651347.1"/>
    </source>
</evidence>
<proteinExistence type="predicted"/>
<dbReference type="Pfam" id="PF19821">
    <property type="entry name" value="Phage_capsid_2"/>
    <property type="match status" value="1"/>
</dbReference>
<protein>
    <recommendedName>
        <fullName evidence="3">Capsid protein</fullName>
    </recommendedName>
</protein>
<organism evidence="1 2">
    <name type="scientific">Neoroseomonas terrae</name>
    <dbReference type="NCBI Taxonomy" id="424799"/>
    <lineage>
        <taxon>Bacteria</taxon>
        <taxon>Pseudomonadati</taxon>
        <taxon>Pseudomonadota</taxon>
        <taxon>Alphaproteobacteria</taxon>
        <taxon>Acetobacterales</taxon>
        <taxon>Acetobacteraceae</taxon>
        <taxon>Neoroseomonas</taxon>
    </lineage>
</organism>
<accession>A0ABS5EJZ6</accession>
<dbReference type="Proteomes" id="UP000698752">
    <property type="component" value="Unassembled WGS sequence"/>
</dbReference>
<evidence type="ECO:0000313" key="2">
    <source>
        <dbReference type="Proteomes" id="UP000698752"/>
    </source>
</evidence>
<sequence length="275" mass="29518">MSTGLSQIVQIDYDARVKAAYQSMGILRPHVRVRTGVIGSTHKFRRAQRAMAKPRIPQTPLIPMGQQYAEATATLSPWQASDYTDKLDQVLNNIDERQVLAENIGGAIARRADQMVIDALDAANGSANIVHGSTGMTFAKVEAAAGLMNARSVPWGKRKLVISAKAYGNLLNEAKFTSADYVEKKAITDGKLPAILGFDIIMVPDMDEGGLPLNSTTRTNFAFDADAIGLAISVETGLEVNYIPQMMSWLSAQAFSGGAVTIDALGVIEVESTES</sequence>
<dbReference type="InterPro" id="IPR045565">
    <property type="entry name" value="Phage_capsid_2"/>
</dbReference>
<comment type="caution">
    <text evidence="1">The sequence shown here is derived from an EMBL/GenBank/DDBJ whole genome shotgun (WGS) entry which is preliminary data.</text>
</comment>
<name>A0ABS5EJZ6_9PROT</name>
<evidence type="ECO:0008006" key="3">
    <source>
        <dbReference type="Google" id="ProtNLM"/>
    </source>
</evidence>
<gene>
    <name evidence="1" type="ORF">GXW78_16865</name>
</gene>